<dbReference type="EMBL" id="CP134537">
    <property type="protein sequence ID" value="WNH08347.1"/>
    <property type="molecule type" value="Genomic_DNA"/>
</dbReference>
<proteinExistence type="predicted"/>
<protein>
    <submittedName>
        <fullName evidence="1">Uncharacterized protein</fullName>
    </submittedName>
</protein>
<evidence type="ECO:0000313" key="2">
    <source>
        <dbReference type="EMBL" id="WNH13679.1"/>
    </source>
</evidence>
<dbReference type="Proteomes" id="UP001302806">
    <property type="component" value="Chromosome"/>
</dbReference>
<dbReference type="EMBL" id="CP134536">
    <property type="protein sequence ID" value="WNH13679.1"/>
    <property type="molecule type" value="Genomic_DNA"/>
</dbReference>
<sequence length="64" mass="6917">MLQCNELKIVFGGYGSNQCYCKNSNTGAAWWGDVNSCENCGSWCDANVPTSYTSLICTGPLVQL</sequence>
<evidence type="ECO:0000313" key="1">
    <source>
        <dbReference type="EMBL" id="WNH08347.1"/>
    </source>
</evidence>
<evidence type="ECO:0000313" key="3">
    <source>
        <dbReference type="Proteomes" id="UP001302806"/>
    </source>
</evidence>
<accession>A0ABY9XRC3</accession>
<dbReference type="Proteomes" id="UP001303407">
    <property type="component" value="Chromosome"/>
</dbReference>
<dbReference type="RefSeq" id="WP_415863655.1">
    <property type="nucleotide sequence ID" value="NZ_CP134536.1"/>
</dbReference>
<organism evidence="1 3">
    <name type="scientific">Thalassobellus suaedae</name>
    <dbReference type="NCBI Taxonomy" id="3074124"/>
    <lineage>
        <taxon>Bacteria</taxon>
        <taxon>Pseudomonadati</taxon>
        <taxon>Bacteroidota</taxon>
        <taxon>Flavobacteriia</taxon>
        <taxon>Flavobacteriales</taxon>
        <taxon>Flavobacteriaceae</taxon>
        <taxon>Thalassobellus</taxon>
    </lineage>
</organism>
<keyword evidence="4" id="KW-1185">Reference proteome</keyword>
<reference evidence="3 4" key="1">
    <citation type="submission" date="2023-09" db="EMBL/GenBank/DDBJ databases">
        <title>Thalassobella suaedae gen. nov., sp. nov., a marine bacterium of the family Flavobacteriaceae isolated from a halophyte Suaeda japonica.</title>
        <authorList>
            <person name="Lee S.Y."/>
            <person name="Hwang C.Y."/>
        </authorList>
    </citation>
    <scope>NUCLEOTIDE SEQUENCE [LARGE SCALE GENOMIC DNA]</scope>
    <source>
        <strain evidence="2 4">HL-DH10</strain>
        <strain evidence="1 3">HL-DH14</strain>
    </source>
</reference>
<name>A0ABY9XRC3_9FLAO</name>
<evidence type="ECO:0000313" key="4">
    <source>
        <dbReference type="Proteomes" id="UP001303407"/>
    </source>
</evidence>
<gene>
    <name evidence="2" type="ORF">RHP49_05345</name>
    <name evidence="1" type="ORF">RHP51_14565</name>
</gene>